<dbReference type="InParanoid" id="A8PWZ1"/>
<dbReference type="AlphaFoldDB" id="A8PWZ1"/>
<reference evidence="1 2" key="1">
    <citation type="journal article" date="2007" name="Proc. Natl. Acad. Sci. U.S.A.">
        <title>Dandruff-associated Malassezia genomes reveal convergent and divergent virulence traits shared with plant and human fungal pathogens.</title>
        <authorList>
            <person name="Xu J."/>
            <person name="Saunders C.W."/>
            <person name="Hu P."/>
            <person name="Grant R.A."/>
            <person name="Boekhout T."/>
            <person name="Kuramae E.E."/>
            <person name="Kronstad J.W."/>
            <person name="Deangelis Y.M."/>
            <person name="Reeder N.L."/>
            <person name="Johnstone K.R."/>
            <person name="Leland M."/>
            <person name="Fieno A.M."/>
            <person name="Begley W.M."/>
            <person name="Sun Y."/>
            <person name="Lacey M.P."/>
            <person name="Chaudhary T."/>
            <person name="Keough T."/>
            <person name="Chu L."/>
            <person name="Sears R."/>
            <person name="Yuan B."/>
            <person name="Dawson T.L.Jr."/>
        </authorList>
    </citation>
    <scope>NUCLEOTIDE SEQUENCE [LARGE SCALE GENOMIC DNA]</scope>
    <source>
        <strain evidence="2">ATCC MYA-4612 / CBS 7966</strain>
    </source>
</reference>
<keyword evidence="2" id="KW-1185">Reference proteome</keyword>
<evidence type="ECO:0000313" key="2">
    <source>
        <dbReference type="Proteomes" id="UP000008837"/>
    </source>
</evidence>
<gene>
    <name evidence="1" type="ORF">MGL_1267</name>
</gene>
<sequence length="381" mass="41704">MPPGYGAMQSPTGAWDEQMHALDMAALSLQIMTIEQATEWNAWPSSQALQAIEDAVMERASSILASAPPAQSLTAVRLGAEAESRIQQYEADVSRLCDLGDNAHVLARVRVQLASCSDDEASSMCSSSSSSAERAWLLATCAAKCMRAAAAALETPNPPIGRSTRLSTGWASRDAARGLVSNTSTSITRHRASMYTELSRISLTRCHETLVALYPPASEARRQLLDHARIYARRALVDDGLAWMCQTTDGPTNRGQVSIAAQTHTPPDGGWESLSQDTGILLQYVRALWKRSIALPSAQADRELHMALISIWSLTQVSEAYRAMICEPVRILHVLEDLAFLDDSERTFWDSIWRNIIMSPDYDPIDHPWTIDAASSNTAAF</sequence>
<comment type="caution">
    <text evidence="1">The sequence shown here is derived from an EMBL/GenBank/DDBJ whole genome shotgun (WGS) entry which is preliminary data.</text>
</comment>
<proteinExistence type="predicted"/>
<dbReference type="RefSeq" id="XP_001731999.1">
    <property type="nucleotide sequence ID" value="XM_001731947.1"/>
</dbReference>
<dbReference type="Proteomes" id="UP000008837">
    <property type="component" value="Unassembled WGS sequence"/>
</dbReference>
<dbReference type="OrthoDB" id="5328412at2759"/>
<protein>
    <submittedName>
        <fullName evidence="1">Uncharacterized protein</fullName>
    </submittedName>
</protein>
<accession>A8PWZ1</accession>
<dbReference type="VEuPathDB" id="FungiDB:MGL_1267"/>
<dbReference type="GeneID" id="5856304"/>
<dbReference type="KEGG" id="mgl:MGL_1267"/>
<dbReference type="EMBL" id="AAYY01000003">
    <property type="protein sequence ID" value="EDP44785.1"/>
    <property type="molecule type" value="Genomic_DNA"/>
</dbReference>
<evidence type="ECO:0000313" key="1">
    <source>
        <dbReference type="EMBL" id="EDP44785.1"/>
    </source>
</evidence>
<name>A8PWZ1_MALGO</name>
<dbReference type="STRING" id="425265.A8PWZ1"/>
<organism evidence="1 2">
    <name type="scientific">Malassezia globosa (strain ATCC MYA-4612 / CBS 7966)</name>
    <name type="common">Dandruff-associated fungus</name>
    <dbReference type="NCBI Taxonomy" id="425265"/>
    <lineage>
        <taxon>Eukaryota</taxon>
        <taxon>Fungi</taxon>
        <taxon>Dikarya</taxon>
        <taxon>Basidiomycota</taxon>
        <taxon>Ustilaginomycotina</taxon>
        <taxon>Malasseziomycetes</taxon>
        <taxon>Malasseziales</taxon>
        <taxon>Malasseziaceae</taxon>
        <taxon>Malassezia</taxon>
    </lineage>
</organism>